<keyword evidence="2" id="KW-1185">Reference proteome</keyword>
<dbReference type="AlphaFoldDB" id="A0A062V3F8"/>
<dbReference type="Proteomes" id="UP000027153">
    <property type="component" value="Unassembled WGS sequence"/>
</dbReference>
<evidence type="ECO:0000313" key="2">
    <source>
        <dbReference type="Proteomes" id="UP000027153"/>
    </source>
</evidence>
<name>A0A062V3F8_9EURY</name>
<dbReference type="RefSeq" id="WP_048089105.1">
    <property type="nucleotide sequence ID" value="NZ_JMIY01000001.1"/>
</dbReference>
<dbReference type="OrthoDB" id="134317at2157"/>
<evidence type="ECO:0000313" key="1">
    <source>
        <dbReference type="EMBL" id="KCZ73621.1"/>
    </source>
</evidence>
<gene>
    <name evidence="1" type="ORF">ANME2D_00692</name>
</gene>
<accession>A0A062V3F8</accession>
<comment type="caution">
    <text evidence="1">The sequence shown here is derived from an EMBL/GenBank/DDBJ whole genome shotgun (WGS) entry which is preliminary data.</text>
</comment>
<organism evidence="1 2">
    <name type="scientific">Candidatus Methanoperedens nitratireducens</name>
    <dbReference type="NCBI Taxonomy" id="1392998"/>
    <lineage>
        <taxon>Archaea</taxon>
        <taxon>Methanobacteriati</taxon>
        <taxon>Methanobacteriota</taxon>
        <taxon>Stenosarchaea group</taxon>
        <taxon>Methanomicrobia</taxon>
        <taxon>Methanosarcinales</taxon>
        <taxon>ANME-2 cluster</taxon>
        <taxon>Candidatus Methanoperedentaceae</taxon>
        <taxon>Candidatus Methanoperedens</taxon>
    </lineage>
</organism>
<sequence length="86" mass="10327">MVHNGYNEYTKKSLGIIKIGKYLCKHCGKMLEEKRTAWEKIKTEFFNQLGLIYQQLRLNHVSYQRISDKKSLDFRIVPARKKLVYF</sequence>
<reference evidence="1 2" key="1">
    <citation type="journal article" date="2013" name="Nature">
        <title>Anaerobic oxidation of methane coupled to nitrate reduction in a novel archaeal lineage.</title>
        <authorList>
            <person name="Haroon M.F."/>
            <person name="Hu S."/>
            <person name="Shi Y."/>
            <person name="Imelfort M."/>
            <person name="Keller J."/>
            <person name="Hugenholtz P."/>
            <person name="Yuan Z."/>
            <person name="Tyson G.W."/>
        </authorList>
    </citation>
    <scope>NUCLEOTIDE SEQUENCE [LARGE SCALE GENOMIC DNA]</scope>
    <source>
        <strain evidence="1 2">ANME-2d</strain>
    </source>
</reference>
<proteinExistence type="predicted"/>
<dbReference type="EMBL" id="JMIY01000001">
    <property type="protein sequence ID" value="KCZ73621.1"/>
    <property type="molecule type" value="Genomic_DNA"/>
</dbReference>
<protein>
    <submittedName>
        <fullName evidence="1">Uncharacterized protein</fullName>
    </submittedName>
</protein>